<dbReference type="AlphaFoldDB" id="A0A382JNS6"/>
<evidence type="ECO:0000313" key="4">
    <source>
        <dbReference type="EMBL" id="SVC12261.1"/>
    </source>
</evidence>
<reference evidence="4" key="1">
    <citation type="submission" date="2018-05" db="EMBL/GenBank/DDBJ databases">
        <authorList>
            <person name="Lanie J.A."/>
            <person name="Ng W.-L."/>
            <person name="Kazmierczak K.M."/>
            <person name="Andrzejewski T.M."/>
            <person name="Davidsen T.M."/>
            <person name="Wayne K.J."/>
            <person name="Tettelin H."/>
            <person name="Glass J.I."/>
            <person name="Rusch D."/>
            <person name="Podicherti R."/>
            <person name="Tsui H.-C.T."/>
            <person name="Winkler M.E."/>
        </authorList>
    </citation>
    <scope>NUCLEOTIDE SEQUENCE</scope>
</reference>
<dbReference type="GO" id="GO:0003735">
    <property type="term" value="F:structural constituent of ribosome"/>
    <property type="evidence" value="ECO:0007669"/>
    <property type="project" value="InterPro"/>
</dbReference>
<organism evidence="4">
    <name type="scientific">marine metagenome</name>
    <dbReference type="NCBI Taxonomy" id="408172"/>
    <lineage>
        <taxon>unclassified sequences</taxon>
        <taxon>metagenomes</taxon>
        <taxon>ecological metagenomes</taxon>
    </lineage>
</organism>
<dbReference type="Pfam" id="PF00830">
    <property type="entry name" value="Ribosomal_L28"/>
    <property type="match status" value="1"/>
</dbReference>
<dbReference type="GO" id="GO:0005840">
    <property type="term" value="C:ribosome"/>
    <property type="evidence" value="ECO:0007669"/>
    <property type="project" value="UniProtKB-KW"/>
</dbReference>
<dbReference type="PANTHER" id="PTHR39080:SF1">
    <property type="entry name" value="LARGE RIBOSOMAL SUBUNIT PROTEIN BL28A"/>
    <property type="match status" value="1"/>
</dbReference>
<dbReference type="InterPro" id="IPR026569">
    <property type="entry name" value="Ribosomal_bL28"/>
</dbReference>
<accession>A0A382JNS6</accession>
<sequence>MSRKCKLTGKGPLVGNNVSHANNKTKRVQLPNLQLKRIFVPELGRTVRIKMSVNAMKSVTKHGLMPFLKKRGLQLSDVL</sequence>
<protein>
    <recommendedName>
        <fullName evidence="5">Ribosomal protein L28</fullName>
    </recommendedName>
</protein>
<comment type="similarity">
    <text evidence="1">Belongs to the bacterial ribosomal protein bL28 family.</text>
</comment>
<gene>
    <name evidence="4" type="ORF">METZ01_LOCUS265115</name>
</gene>
<dbReference type="EMBL" id="UINC01074754">
    <property type="protein sequence ID" value="SVC12261.1"/>
    <property type="molecule type" value="Genomic_DNA"/>
</dbReference>
<dbReference type="Gene3D" id="2.30.170.40">
    <property type="entry name" value="Ribosomal protein L28/L24"/>
    <property type="match status" value="1"/>
</dbReference>
<keyword evidence="3" id="KW-0687">Ribonucleoprotein</keyword>
<evidence type="ECO:0000256" key="1">
    <source>
        <dbReference type="ARBA" id="ARBA00008760"/>
    </source>
</evidence>
<dbReference type="InterPro" id="IPR001383">
    <property type="entry name" value="Ribosomal_bL28_bact-type"/>
</dbReference>
<name>A0A382JNS6_9ZZZZ</name>
<evidence type="ECO:0008006" key="5">
    <source>
        <dbReference type="Google" id="ProtNLM"/>
    </source>
</evidence>
<dbReference type="SUPFAM" id="SSF143800">
    <property type="entry name" value="L28p-like"/>
    <property type="match status" value="1"/>
</dbReference>
<evidence type="ECO:0000256" key="2">
    <source>
        <dbReference type="ARBA" id="ARBA00022980"/>
    </source>
</evidence>
<dbReference type="NCBIfam" id="TIGR00009">
    <property type="entry name" value="L28"/>
    <property type="match status" value="1"/>
</dbReference>
<dbReference type="InterPro" id="IPR034704">
    <property type="entry name" value="Ribosomal_bL28/bL31-like_sf"/>
</dbReference>
<keyword evidence="2" id="KW-0689">Ribosomal protein</keyword>
<dbReference type="GO" id="GO:1990904">
    <property type="term" value="C:ribonucleoprotein complex"/>
    <property type="evidence" value="ECO:0007669"/>
    <property type="project" value="UniProtKB-KW"/>
</dbReference>
<dbReference type="PANTHER" id="PTHR39080">
    <property type="entry name" value="50S RIBOSOMAL PROTEIN L28"/>
    <property type="match status" value="1"/>
</dbReference>
<evidence type="ECO:0000256" key="3">
    <source>
        <dbReference type="ARBA" id="ARBA00023274"/>
    </source>
</evidence>
<dbReference type="GO" id="GO:0006412">
    <property type="term" value="P:translation"/>
    <property type="evidence" value="ECO:0007669"/>
    <property type="project" value="InterPro"/>
</dbReference>
<dbReference type="InterPro" id="IPR037147">
    <property type="entry name" value="Ribosomal_bL28_sf"/>
</dbReference>
<proteinExistence type="inferred from homology"/>
<dbReference type="InterPro" id="IPR050096">
    <property type="entry name" value="Bacterial_rp_bL28"/>
</dbReference>
<dbReference type="HAMAP" id="MF_00373">
    <property type="entry name" value="Ribosomal_bL28"/>
    <property type="match status" value="1"/>
</dbReference>